<feature type="transmembrane region" description="Helical" evidence="1">
    <location>
        <begin position="88"/>
        <end position="113"/>
    </location>
</feature>
<keyword evidence="1" id="KW-1133">Transmembrane helix</keyword>
<dbReference type="EMBL" id="CP076680">
    <property type="protein sequence ID" value="QWU99069.1"/>
    <property type="molecule type" value="Genomic_DNA"/>
</dbReference>
<dbReference type="SMART" id="SM00014">
    <property type="entry name" value="acidPPc"/>
    <property type="match status" value="1"/>
</dbReference>
<feature type="transmembrane region" description="Helical" evidence="1">
    <location>
        <begin position="12"/>
        <end position="30"/>
    </location>
</feature>
<feature type="domain" description="Phosphatidic acid phosphatase type 2/haloperoxidase" evidence="2">
    <location>
        <begin position="87"/>
        <end position="202"/>
    </location>
</feature>
<feature type="transmembrane region" description="Helical" evidence="1">
    <location>
        <begin position="133"/>
        <end position="153"/>
    </location>
</feature>
<keyword evidence="4" id="KW-1185">Reference proteome</keyword>
<reference evidence="3 4" key="1">
    <citation type="submission" date="2021-06" db="EMBL/GenBank/DDBJ databases">
        <title>Ulceroglandular infection and bacteremia caused by Francisella salimarina in an immunocompromised patient, France.</title>
        <authorList>
            <person name="Hennebique A."/>
            <person name="Caspar Y."/>
            <person name="Maurin M."/>
            <person name="Boisset S."/>
            <person name="Pelloux I."/>
            <person name="Gallego-Hernanz M.P."/>
            <person name="Burucoa C."/>
            <person name="Cazenave-Roblot F."/>
            <person name="Plouzeau C."/>
            <person name="Rammaert B."/>
        </authorList>
    </citation>
    <scope>NUCLEOTIDE SEQUENCE [LARGE SCALE GENOMIC DNA]</scope>
    <source>
        <strain evidence="3 4">CHUGA-F75</strain>
    </source>
</reference>
<organism evidence="3 4">
    <name type="scientific">Francisella salimarina</name>
    <dbReference type="NCBI Taxonomy" id="2599927"/>
    <lineage>
        <taxon>Bacteria</taxon>
        <taxon>Pseudomonadati</taxon>
        <taxon>Pseudomonadota</taxon>
        <taxon>Gammaproteobacteria</taxon>
        <taxon>Thiotrichales</taxon>
        <taxon>Francisellaceae</taxon>
        <taxon>Francisella</taxon>
    </lineage>
</organism>
<evidence type="ECO:0000256" key="1">
    <source>
        <dbReference type="SAM" id="Phobius"/>
    </source>
</evidence>
<proteinExistence type="predicted"/>
<dbReference type="AlphaFoldDB" id="A0AAJ4NNF6"/>
<name>A0AAJ4NNF6_9GAMM</name>
<dbReference type="InterPro" id="IPR000326">
    <property type="entry name" value="PAP2/HPO"/>
</dbReference>
<evidence type="ECO:0000313" key="3">
    <source>
        <dbReference type="EMBL" id="QWU99069.1"/>
    </source>
</evidence>
<evidence type="ECO:0000259" key="2">
    <source>
        <dbReference type="SMART" id="SM00014"/>
    </source>
</evidence>
<evidence type="ECO:0000313" key="4">
    <source>
        <dbReference type="Proteomes" id="UP000683421"/>
    </source>
</evidence>
<feature type="transmembrane region" description="Helical" evidence="1">
    <location>
        <begin position="160"/>
        <end position="178"/>
    </location>
</feature>
<dbReference type="KEGG" id="fsr:KQR59_08190"/>
<dbReference type="Proteomes" id="UP000683421">
    <property type="component" value="Chromosome"/>
</dbReference>
<feature type="transmembrane region" description="Helical" evidence="1">
    <location>
        <begin position="63"/>
        <end position="81"/>
    </location>
</feature>
<gene>
    <name evidence="3" type="ORF">KQR59_08190</name>
</gene>
<feature type="transmembrane region" description="Helical" evidence="1">
    <location>
        <begin position="184"/>
        <end position="205"/>
    </location>
</feature>
<keyword evidence="1" id="KW-0472">Membrane</keyword>
<accession>A0AAJ4NNF6</accession>
<sequence>MKCLDCKLAKRTFLYGIVILIVVSLSYSFLDIKVANFIHTSDFFGTGISTVAAMTSKVFSPKIWAILAIIVTLICIYKHITKNPSEKLYIMSLTLIMTILITTIVKVILARYRPEMLLFDNRYGFHFFSFKKAYNSMPSGHTALTFAGLLAIANFFDKKFITVIALVICCFVAASRIIILDHFISDVILAGYIGIFTYLWSKAFVENKRLNK</sequence>
<dbReference type="Pfam" id="PF01569">
    <property type="entry name" value="PAP2"/>
    <property type="match status" value="1"/>
</dbReference>
<dbReference type="RefSeq" id="WP_216692043.1">
    <property type="nucleotide sequence ID" value="NZ_CP076680.1"/>
</dbReference>
<keyword evidence="1" id="KW-0812">Transmembrane</keyword>
<protein>
    <submittedName>
        <fullName evidence="3">Phosphatase PAP2 family protein</fullName>
    </submittedName>
</protein>